<keyword evidence="3" id="KW-0863">Zinc-finger</keyword>
<dbReference type="PANTHER" id="PTHR46481">
    <property type="entry name" value="ZINC FINGER BED DOMAIN-CONTAINING PROTEIN 4"/>
    <property type="match status" value="1"/>
</dbReference>
<comment type="subcellular location">
    <subcellularLocation>
        <location evidence="1">Nucleus</location>
    </subcellularLocation>
</comment>
<reference evidence="6" key="1">
    <citation type="submission" date="2017-05" db="UniProtKB">
        <authorList>
            <consortium name="EnsemblMetazoa"/>
        </authorList>
    </citation>
    <scope>IDENTIFICATION</scope>
</reference>
<evidence type="ECO:0000256" key="2">
    <source>
        <dbReference type="ARBA" id="ARBA00022723"/>
    </source>
</evidence>
<keyword evidence="4" id="KW-0862">Zinc</keyword>
<dbReference type="AlphaFoldDB" id="A0A1X7VFF3"/>
<accession>A0A1X7VFF3</accession>
<sequence length="265" mass="29982">MRMDIIEESSSIASLPISLPSTSSSESDSSSLTDEEDIKARVKYNLFLEFLRCKEGQNPSAKCKLCHHTYKFTLTSKGNLLKHLQTTHPDKLRDHKEEQAKLISVTEQKFNKDGTFIPRTKEPFRNQDKILTSIVRNLCGKGGLAISVVEQSWFCSFMQEVEPKFQPVSRVALNSKLDRIFEEEKKGLLADIAKSVVDKPSVTVDLWTDNLGLICFTIITDNAANMRCAFEMENQEVESRNVADTNLDDIGNDELDLLTLWTPCE</sequence>
<dbReference type="EnsemblMetazoa" id="Aqu2.1.38242_001">
    <property type="protein sequence ID" value="Aqu2.1.38242_001"/>
    <property type="gene ID" value="Aqu2.1.38242"/>
</dbReference>
<evidence type="ECO:0000256" key="1">
    <source>
        <dbReference type="ARBA" id="ARBA00004123"/>
    </source>
</evidence>
<evidence type="ECO:0008006" key="7">
    <source>
        <dbReference type="Google" id="ProtNLM"/>
    </source>
</evidence>
<proteinExistence type="predicted"/>
<keyword evidence="2" id="KW-0479">Metal-binding</keyword>
<dbReference type="GO" id="GO:0008270">
    <property type="term" value="F:zinc ion binding"/>
    <property type="evidence" value="ECO:0007669"/>
    <property type="project" value="UniProtKB-KW"/>
</dbReference>
<dbReference type="InParanoid" id="A0A1X7VFF3"/>
<protein>
    <recommendedName>
        <fullName evidence="7">BED-type domain-containing protein</fullName>
    </recommendedName>
</protein>
<dbReference type="GO" id="GO:0005634">
    <property type="term" value="C:nucleus"/>
    <property type="evidence" value="ECO:0007669"/>
    <property type="project" value="UniProtKB-SubCell"/>
</dbReference>
<dbReference type="InterPro" id="IPR052035">
    <property type="entry name" value="ZnF_BED_domain_contain"/>
</dbReference>
<dbReference type="SMART" id="SM00614">
    <property type="entry name" value="ZnF_BED"/>
    <property type="match status" value="1"/>
</dbReference>
<dbReference type="PANTHER" id="PTHR46481:SF10">
    <property type="entry name" value="ZINC FINGER BED DOMAIN-CONTAINING PROTEIN 39"/>
    <property type="match status" value="1"/>
</dbReference>
<dbReference type="OrthoDB" id="4951847at2759"/>
<evidence type="ECO:0000256" key="5">
    <source>
        <dbReference type="ARBA" id="ARBA00023242"/>
    </source>
</evidence>
<evidence type="ECO:0000256" key="4">
    <source>
        <dbReference type="ARBA" id="ARBA00022833"/>
    </source>
</evidence>
<organism evidence="6">
    <name type="scientific">Amphimedon queenslandica</name>
    <name type="common">Sponge</name>
    <dbReference type="NCBI Taxonomy" id="400682"/>
    <lineage>
        <taxon>Eukaryota</taxon>
        <taxon>Metazoa</taxon>
        <taxon>Porifera</taxon>
        <taxon>Demospongiae</taxon>
        <taxon>Heteroscleromorpha</taxon>
        <taxon>Haplosclerida</taxon>
        <taxon>Niphatidae</taxon>
        <taxon>Amphimedon</taxon>
    </lineage>
</organism>
<evidence type="ECO:0000313" key="6">
    <source>
        <dbReference type="EnsemblMetazoa" id="Aqu2.1.38242_001"/>
    </source>
</evidence>
<evidence type="ECO:0000256" key="3">
    <source>
        <dbReference type="ARBA" id="ARBA00022771"/>
    </source>
</evidence>
<keyword evidence="5" id="KW-0539">Nucleus</keyword>
<name>A0A1X7VFF3_AMPQE</name>